<evidence type="ECO:0000256" key="9">
    <source>
        <dbReference type="ARBA" id="ARBA00023136"/>
    </source>
</evidence>
<dbReference type="InterPro" id="IPR033900">
    <property type="entry name" value="Gram_neg_porin_domain"/>
</dbReference>
<comment type="subunit">
    <text evidence="2">Homotrimer.</text>
</comment>
<comment type="subcellular location">
    <subcellularLocation>
        <location evidence="1">Cell outer membrane</location>
        <topology evidence="1">Multi-pass membrane protein</topology>
    </subcellularLocation>
</comment>
<keyword evidence="14" id="KW-1185">Reference proteome</keyword>
<evidence type="ECO:0000256" key="8">
    <source>
        <dbReference type="ARBA" id="ARBA00023114"/>
    </source>
</evidence>
<dbReference type="PRINTS" id="PR00184">
    <property type="entry name" value="NEISSPPORIN"/>
</dbReference>
<dbReference type="SUPFAM" id="SSF56935">
    <property type="entry name" value="Porins"/>
    <property type="match status" value="1"/>
</dbReference>
<evidence type="ECO:0000256" key="6">
    <source>
        <dbReference type="ARBA" id="ARBA00022729"/>
    </source>
</evidence>
<comment type="caution">
    <text evidence="13">The sequence shown here is derived from an EMBL/GenBank/DDBJ whole genome shotgun (WGS) entry which is preliminary data.</text>
</comment>
<dbReference type="PANTHER" id="PTHR34501">
    <property type="entry name" value="PROTEIN YDDL-RELATED"/>
    <property type="match status" value="1"/>
</dbReference>
<dbReference type="InterPro" id="IPR023614">
    <property type="entry name" value="Porin_dom_sf"/>
</dbReference>
<gene>
    <name evidence="13" type="ORF">HD842_002324</name>
</gene>
<sequence length="349" mass="37049">MKTSLLAVALLGACAGAAHAQTSVQVYGNLDAGIVKRSSQNVSIGKRSANTLGFKGTEELGNGLKALFQLETRYEPDTGSAEIGPDGNGRRLFQGQSRVGLQGDFGMLRIGRGLTPFHETIGAFEPFHAIETAGGFYTDLSVAGYSSQPLDPVGSTANRWSNAVWYNSPVVNGFQLNTAIATKENNGAVAIIGRGSAAAPQYAAGTEASTNPFSISGTYNNGPAALMAAYERNAVESKVWSIGASVSPTPELKLMGTFTRLDEDNTRLFNTDTSSWVVGANYTVGPGKFLAGYGQKDTDGLEKVKQLSLGYEYSLSKRTYLYFDVSRKKGVPAAPGTINQYDIGIHHTF</sequence>
<dbReference type="CDD" id="cd00342">
    <property type="entry name" value="gram_neg_porins"/>
    <property type="match status" value="1"/>
</dbReference>
<keyword evidence="3" id="KW-0813">Transport</keyword>
<dbReference type="GO" id="GO:0015288">
    <property type="term" value="F:porin activity"/>
    <property type="evidence" value="ECO:0007669"/>
    <property type="project" value="UniProtKB-KW"/>
</dbReference>
<dbReference type="Proteomes" id="UP000540787">
    <property type="component" value="Unassembled WGS sequence"/>
</dbReference>
<feature type="signal peptide" evidence="11">
    <location>
        <begin position="1"/>
        <end position="20"/>
    </location>
</feature>
<evidence type="ECO:0000259" key="12">
    <source>
        <dbReference type="Pfam" id="PF13609"/>
    </source>
</evidence>
<name>A0A7W9X0D8_9BURK</name>
<dbReference type="GO" id="GO:0009279">
    <property type="term" value="C:cell outer membrane"/>
    <property type="evidence" value="ECO:0007669"/>
    <property type="project" value="UniProtKB-SubCell"/>
</dbReference>
<evidence type="ECO:0000256" key="4">
    <source>
        <dbReference type="ARBA" id="ARBA00022452"/>
    </source>
</evidence>
<keyword evidence="7" id="KW-0406">Ion transport</keyword>
<dbReference type="PANTHER" id="PTHR34501:SF9">
    <property type="entry name" value="MAJOR OUTER MEMBRANE PROTEIN P.IA"/>
    <property type="match status" value="1"/>
</dbReference>
<keyword evidence="6 11" id="KW-0732">Signal</keyword>
<keyword evidence="9" id="KW-0472">Membrane</keyword>
<dbReference type="Pfam" id="PF13609">
    <property type="entry name" value="Porin_4"/>
    <property type="match status" value="1"/>
</dbReference>
<feature type="domain" description="Porin" evidence="12">
    <location>
        <begin position="7"/>
        <end position="329"/>
    </location>
</feature>
<dbReference type="RefSeq" id="WP_183554523.1">
    <property type="nucleotide sequence ID" value="NZ_JACHBX010000002.1"/>
</dbReference>
<evidence type="ECO:0000256" key="7">
    <source>
        <dbReference type="ARBA" id="ARBA00023065"/>
    </source>
</evidence>
<evidence type="ECO:0000313" key="13">
    <source>
        <dbReference type="EMBL" id="MBB6134182.1"/>
    </source>
</evidence>
<dbReference type="Gene3D" id="2.40.160.10">
    <property type="entry name" value="Porin"/>
    <property type="match status" value="1"/>
</dbReference>
<evidence type="ECO:0000256" key="5">
    <source>
        <dbReference type="ARBA" id="ARBA00022692"/>
    </source>
</evidence>
<evidence type="ECO:0000256" key="10">
    <source>
        <dbReference type="ARBA" id="ARBA00023237"/>
    </source>
</evidence>
<dbReference type="EMBL" id="JACHBX010000002">
    <property type="protein sequence ID" value="MBB6134182.1"/>
    <property type="molecule type" value="Genomic_DNA"/>
</dbReference>
<dbReference type="GO" id="GO:0046930">
    <property type="term" value="C:pore complex"/>
    <property type="evidence" value="ECO:0007669"/>
    <property type="project" value="UniProtKB-KW"/>
</dbReference>
<evidence type="ECO:0000313" key="14">
    <source>
        <dbReference type="Proteomes" id="UP000540787"/>
    </source>
</evidence>
<dbReference type="AlphaFoldDB" id="A0A7W9X0D8"/>
<accession>A0A7W9X0D8</accession>
<evidence type="ECO:0000256" key="3">
    <source>
        <dbReference type="ARBA" id="ARBA00022448"/>
    </source>
</evidence>
<evidence type="ECO:0000256" key="2">
    <source>
        <dbReference type="ARBA" id="ARBA00011233"/>
    </source>
</evidence>
<keyword evidence="8" id="KW-0626">Porin</keyword>
<keyword evidence="4" id="KW-1134">Transmembrane beta strand</keyword>
<dbReference type="InterPro" id="IPR050298">
    <property type="entry name" value="Gram-neg_bact_OMP"/>
</dbReference>
<keyword evidence="10" id="KW-0998">Cell outer membrane</keyword>
<protein>
    <submittedName>
        <fullName evidence="13">Putative porin</fullName>
    </submittedName>
</protein>
<dbReference type="GO" id="GO:0006811">
    <property type="term" value="P:monoatomic ion transport"/>
    <property type="evidence" value="ECO:0007669"/>
    <property type="project" value="UniProtKB-KW"/>
</dbReference>
<feature type="chain" id="PRO_5030509090" evidence="11">
    <location>
        <begin position="21"/>
        <end position="349"/>
    </location>
</feature>
<reference evidence="13 14" key="1">
    <citation type="submission" date="2020-08" db="EMBL/GenBank/DDBJ databases">
        <title>The Agave Microbiome: Exploring the role of microbial communities in plant adaptations to desert environments.</title>
        <authorList>
            <person name="Partida-Martinez L.P."/>
        </authorList>
    </citation>
    <scope>NUCLEOTIDE SEQUENCE [LARGE SCALE GENOMIC DNA]</scope>
    <source>
        <strain evidence="13 14">AT3.2</strain>
    </source>
</reference>
<proteinExistence type="predicted"/>
<organism evidence="13 14">
    <name type="scientific">Massilia aurea</name>
    <dbReference type="NCBI Taxonomy" id="373040"/>
    <lineage>
        <taxon>Bacteria</taxon>
        <taxon>Pseudomonadati</taxon>
        <taxon>Pseudomonadota</taxon>
        <taxon>Betaproteobacteria</taxon>
        <taxon>Burkholderiales</taxon>
        <taxon>Oxalobacteraceae</taxon>
        <taxon>Telluria group</taxon>
        <taxon>Massilia</taxon>
    </lineage>
</organism>
<evidence type="ECO:0000256" key="11">
    <source>
        <dbReference type="SAM" id="SignalP"/>
    </source>
</evidence>
<dbReference type="InterPro" id="IPR002299">
    <property type="entry name" value="Porin_Neis"/>
</dbReference>
<keyword evidence="5" id="KW-0812">Transmembrane</keyword>
<evidence type="ECO:0000256" key="1">
    <source>
        <dbReference type="ARBA" id="ARBA00004571"/>
    </source>
</evidence>